<protein>
    <submittedName>
        <fullName evidence="9">1-acyl-sn-glycerol-3-phosphate acyltransferase</fullName>
        <ecNumber evidence="9">2.3.1.51</ecNumber>
    </submittedName>
</protein>
<keyword evidence="9" id="KW-0808">Transferase</keyword>
<dbReference type="AlphaFoldDB" id="A0A3B1DH50"/>
<keyword evidence="3" id="KW-1003">Cell membrane</keyword>
<evidence type="ECO:0000259" key="8">
    <source>
        <dbReference type="PROSITE" id="PS50850"/>
    </source>
</evidence>
<feature type="transmembrane region" description="Helical" evidence="7">
    <location>
        <begin position="53"/>
        <end position="74"/>
    </location>
</feature>
<feature type="transmembrane region" description="Helical" evidence="7">
    <location>
        <begin position="86"/>
        <end position="106"/>
    </location>
</feature>
<name>A0A3B1DH50_9ZZZZ</name>
<keyword evidence="9" id="KW-0012">Acyltransferase</keyword>
<feature type="transmembrane region" description="Helical" evidence="7">
    <location>
        <begin position="388"/>
        <end position="408"/>
    </location>
</feature>
<feature type="transmembrane region" description="Helical" evidence="7">
    <location>
        <begin position="277"/>
        <end position="296"/>
    </location>
</feature>
<accession>A0A3B1DH50</accession>
<feature type="transmembrane region" description="Helical" evidence="7">
    <location>
        <begin position="185"/>
        <end position="206"/>
    </location>
</feature>
<evidence type="ECO:0000256" key="3">
    <source>
        <dbReference type="ARBA" id="ARBA00022475"/>
    </source>
</evidence>
<feature type="transmembrane region" description="Helical" evidence="7">
    <location>
        <begin position="414"/>
        <end position="433"/>
    </location>
</feature>
<evidence type="ECO:0000313" key="9">
    <source>
        <dbReference type="EMBL" id="VAX40032.1"/>
    </source>
</evidence>
<dbReference type="SUPFAM" id="SSF103473">
    <property type="entry name" value="MFS general substrate transporter"/>
    <property type="match status" value="1"/>
</dbReference>
<proteinExistence type="predicted"/>
<keyword evidence="2" id="KW-0813">Transport</keyword>
<dbReference type="PROSITE" id="PS50850">
    <property type="entry name" value="MFS"/>
    <property type="match status" value="1"/>
</dbReference>
<feature type="transmembrane region" description="Helical" evidence="7">
    <location>
        <begin position="112"/>
        <end position="132"/>
    </location>
</feature>
<dbReference type="CDD" id="cd06173">
    <property type="entry name" value="MFS_MefA_like"/>
    <property type="match status" value="1"/>
</dbReference>
<comment type="subcellular location">
    <subcellularLocation>
        <location evidence="1">Cell membrane</location>
        <topology evidence="1">Multi-pass membrane protein</topology>
    </subcellularLocation>
</comment>
<evidence type="ECO:0000256" key="2">
    <source>
        <dbReference type="ARBA" id="ARBA00022448"/>
    </source>
</evidence>
<dbReference type="EC" id="2.3.1.51" evidence="9"/>
<dbReference type="PANTHER" id="PTHR43266:SF2">
    <property type="entry name" value="MAJOR FACILITATOR SUPERFAMILY (MFS) PROFILE DOMAIN-CONTAINING PROTEIN"/>
    <property type="match status" value="1"/>
</dbReference>
<dbReference type="InterPro" id="IPR036259">
    <property type="entry name" value="MFS_trans_sf"/>
</dbReference>
<feature type="transmembrane region" description="Helical" evidence="7">
    <location>
        <begin position="346"/>
        <end position="368"/>
    </location>
</feature>
<sequence length="438" mass="47763">MTSSKKRPTLFQDSSFWGMTSTQLLGAFNDNVFKQLVLLLCIDFSRQTNGVDYQSIAMGIFALPFVLLSGFAGYLSDKWSKRTIIVACKVLEIIVMLAGLIVFFYNPQLSKALLFWLFSVLCLMSIQSALFGPSKYGVLPELFSDNDLPQVNGSIQMTTFLAIILGTAIAGYGKSFVEGVAGVQLWHISLFCVVIAVVGTGTSLLLRRTPIANENLPFTFSSLAINKETFQMLRTDRKLLGVLLVSSIFWFIGGLVLPGVNEFGKTQLAIGDFQTSLLATCMGIGIAMGCLLAGVLSQHQIRFGLVTAGAWGLVVGFVLLAIVAGFHWQVEQKGVDLISSSSTIKYASAVLLVLLGISAGLFVVPLQVFMQSRPPEDQKGRMIGAMNLVNWIGILLSAIFFGLCTFLFKQFQLPISLIFVAISLIVLPVALFYRPQIE</sequence>
<organism evidence="9">
    <name type="scientific">hydrothermal vent metagenome</name>
    <dbReference type="NCBI Taxonomy" id="652676"/>
    <lineage>
        <taxon>unclassified sequences</taxon>
        <taxon>metagenomes</taxon>
        <taxon>ecological metagenomes</taxon>
    </lineage>
</organism>
<gene>
    <name evidence="9" type="ORF">MNBD_PLANCTO02-2448</name>
</gene>
<dbReference type="PANTHER" id="PTHR43266">
    <property type="entry name" value="MACROLIDE-EFFLUX PROTEIN"/>
    <property type="match status" value="1"/>
</dbReference>
<dbReference type="GO" id="GO:0005886">
    <property type="term" value="C:plasma membrane"/>
    <property type="evidence" value="ECO:0007669"/>
    <property type="project" value="UniProtKB-SubCell"/>
</dbReference>
<evidence type="ECO:0000256" key="5">
    <source>
        <dbReference type="ARBA" id="ARBA00022989"/>
    </source>
</evidence>
<evidence type="ECO:0000256" key="1">
    <source>
        <dbReference type="ARBA" id="ARBA00004651"/>
    </source>
</evidence>
<feature type="domain" description="Major facilitator superfamily (MFS) profile" evidence="8">
    <location>
        <begin position="239"/>
        <end position="438"/>
    </location>
</feature>
<evidence type="ECO:0000256" key="7">
    <source>
        <dbReference type="SAM" id="Phobius"/>
    </source>
</evidence>
<dbReference type="EMBL" id="UOGL01000394">
    <property type="protein sequence ID" value="VAX40032.1"/>
    <property type="molecule type" value="Genomic_DNA"/>
</dbReference>
<dbReference type="Gene3D" id="1.20.1250.20">
    <property type="entry name" value="MFS general substrate transporter like domains"/>
    <property type="match status" value="1"/>
</dbReference>
<dbReference type="GO" id="GO:0022857">
    <property type="term" value="F:transmembrane transporter activity"/>
    <property type="evidence" value="ECO:0007669"/>
    <property type="project" value="InterPro"/>
</dbReference>
<evidence type="ECO:0000256" key="4">
    <source>
        <dbReference type="ARBA" id="ARBA00022692"/>
    </source>
</evidence>
<dbReference type="InterPro" id="IPR011701">
    <property type="entry name" value="MFS"/>
</dbReference>
<dbReference type="GO" id="GO:0003841">
    <property type="term" value="F:1-acylglycerol-3-phosphate O-acyltransferase activity"/>
    <property type="evidence" value="ECO:0007669"/>
    <property type="project" value="UniProtKB-EC"/>
</dbReference>
<keyword evidence="6 7" id="KW-0472">Membrane</keyword>
<dbReference type="InterPro" id="IPR020846">
    <property type="entry name" value="MFS_dom"/>
</dbReference>
<dbReference type="Pfam" id="PF07690">
    <property type="entry name" value="MFS_1"/>
    <property type="match status" value="1"/>
</dbReference>
<feature type="transmembrane region" description="Helical" evidence="7">
    <location>
        <begin position="303"/>
        <end position="326"/>
    </location>
</feature>
<evidence type="ECO:0000256" key="6">
    <source>
        <dbReference type="ARBA" id="ARBA00023136"/>
    </source>
</evidence>
<keyword evidence="5 7" id="KW-1133">Transmembrane helix</keyword>
<keyword evidence="4 7" id="KW-0812">Transmembrane</keyword>
<reference evidence="9" key="1">
    <citation type="submission" date="2018-06" db="EMBL/GenBank/DDBJ databases">
        <authorList>
            <person name="Zhirakovskaya E."/>
        </authorList>
    </citation>
    <scope>NUCLEOTIDE SEQUENCE</scope>
</reference>
<feature type="transmembrane region" description="Helical" evidence="7">
    <location>
        <begin position="239"/>
        <end position="257"/>
    </location>
</feature>